<accession>A0A238VL57</accession>
<feature type="signal peptide" evidence="1">
    <location>
        <begin position="1"/>
        <end position="29"/>
    </location>
</feature>
<evidence type="ECO:0000313" key="2">
    <source>
        <dbReference type="EMBL" id="SNR34921.1"/>
    </source>
</evidence>
<dbReference type="Gene3D" id="3.20.80.10">
    <property type="entry name" value="Regulatory factor, effector binding domain"/>
    <property type="match status" value="2"/>
</dbReference>
<protein>
    <submittedName>
        <fullName evidence="2">SOUL heme-binding protein</fullName>
    </submittedName>
</protein>
<dbReference type="PANTHER" id="PTHR11220:SF1">
    <property type="entry name" value="HEME-BINDING PROTEIN 2"/>
    <property type="match status" value="1"/>
</dbReference>
<dbReference type="PROSITE" id="PS51257">
    <property type="entry name" value="PROKAR_LIPOPROTEIN"/>
    <property type="match status" value="1"/>
</dbReference>
<sequence>MFSRATRAVTAFASLLSVTACSVFGSAAAPEPEYRVTLSDPPFEVRGYGELVVAKTPMGEGSRAAFGRLFDYISGTNTGGRDIAMTAPVLNTDNSNGSKIAMTAPVLQNREGVREMVFVLPAEMTLDTAPVPTDPAVTLGTIPPRRVAVVRYSGFMARNAAAQEARLRNWMADKNLTAQGAAEVAGYNPPWTLPPWRRNEILIPIEDD</sequence>
<dbReference type="EMBL" id="FZNN01000002">
    <property type="protein sequence ID" value="SNR34921.1"/>
    <property type="molecule type" value="Genomic_DNA"/>
</dbReference>
<feature type="chain" id="PRO_5012895841" evidence="1">
    <location>
        <begin position="30"/>
        <end position="208"/>
    </location>
</feature>
<dbReference type="AlphaFoldDB" id="A0A238VL57"/>
<proteinExistence type="predicted"/>
<dbReference type="Pfam" id="PF04832">
    <property type="entry name" value="SOUL"/>
    <property type="match status" value="1"/>
</dbReference>
<name>A0A238VL57_9RHOB</name>
<dbReference type="Proteomes" id="UP000198417">
    <property type="component" value="Unassembled WGS sequence"/>
</dbReference>
<reference evidence="2 3" key="1">
    <citation type="submission" date="2017-06" db="EMBL/GenBank/DDBJ databases">
        <authorList>
            <person name="Kim H.J."/>
            <person name="Triplett B.A."/>
        </authorList>
    </citation>
    <scope>NUCLEOTIDE SEQUENCE [LARGE SCALE GENOMIC DNA]</scope>
    <source>
        <strain evidence="2 3">DSM 29052</strain>
    </source>
</reference>
<evidence type="ECO:0000313" key="3">
    <source>
        <dbReference type="Proteomes" id="UP000198417"/>
    </source>
</evidence>
<dbReference type="OrthoDB" id="2156220at2"/>
<organism evidence="2 3">
    <name type="scientific">Puniceibacterium sediminis</name>
    <dbReference type="NCBI Taxonomy" id="1608407"/>
    <lineage>
        <taxon>Bacteria</taxon>
        <taxon>Pseudomonadati</taxon>
        <taxon>Pseudomonadota</taxon>
        <taxon>Alphaproteobacteria</taxon>
        <taxon>Rhodobacterales</taxon>
        <taxon>Paracoccaceae</taxon>
        <taxon>Puniceibacterium</taxon>
    </lineage>
</organism>
<gene>
    <name evidence="2" type="ORF">SAMN06265370_102324</name>
</gene>
<dbReference type="SUPFAM" id="SSF55136">
    <property type="entry name" value="Probable bacterial effector-binding domain"/>
    <property type="match status" value="2"/>
</dbReference>
<keyword evidence="3" id="KW-1185">Reference proteome</keyword>
<dbReference type="InterPro" id="IPR011256">
    <property type="entry name" value="Reg_factor_effector_dom_sf"/>
</dbReference>
<dbReference type="RefSeq" id="WP_089269268.1">
    <property type="nucleotide sequence ID" value="NZ_FZNN01000002.1"/>
</dbReference>
<evidence type="ECO:0000256" key="1">
    <source>
        <dbReference type="SAM" id="SignalP"/>
    </source>
</evidence>
<dbReference type="InterPro" id="IPR006917">
    <property type="entry name" value="SOUL_heme-bd"/>
</dbReference>
<keyword evidence="1" id="KW-0732">Signal</keyword>
<dbReference type="PANTHER" id="PTHR11220">
    <property type="entry name" value="HEME-BINDING PROTEIN-RELATED"/>
    <property type="match status" value="1"/>
</dbReference>